<accession>F9S7S9</accession>
<dbReference type="InterPro" id="IPR005738">
    <property type="entry name" value="TopoIII"/>
</dbReference>
<dbReference type="GO" id="GO:0006281">
    <property type="term" value="P:DNA repair"/>
    <property type="evidence" value="ECO:0007669"/>
    <property type="project" value="TreeGrafter"/>
</dbReference>
<evidence type="ECO:0000313" key="15">
    <source>
        <dbReference type="EMBL" id="EGU30979.1"/>
    </source>
</evidence>
<evidence type="ECO:0000256" key="6">
    <source>
        <dbReference type="ARBA" id="ARBA00023029"/>
    </source>
</evidence>
<dbReference type="Gene3D" id="3.40.50.140">
    <property type="match status" value="1"/>
</dbReference>
<dbReference type="Gene3D" id="2.70.20.10">
    <property type="entry name" value="Topoisomerase I, domain 3"/>
    <property type="match status" value="1"/>
</dbReference>
<dbReference type="NCBIfam" id="NF005829">
    <property type="entry name" value="PRK07726.1"/>
    <property type="match status" value="1"/>
</dbReference>
<evidence type="ECO:0000256" key="11">
    <source>
        <dbReference type="ARBA" id="ARBA00032235"/>
    </source>
</evidence>
<sequence length="670" mass="74513">MRLFIAEKPSLGRAITETIGTKKSHKGYIECSNGDIVTWCIGHLLEQAEPEDYDEKLKAWSLDTLPIIPKEWKYIAKEDTLDQLEIVLDWIGKSDVIVNAGDPDREGAYLVNEVLEFANISQEKWGNAQRVLINDLNPKAIELALDAIEPNSKHMAKSDAAKCRSRADWLIGMNISRICTILGKRQGHPSVFSFGRVQTPTCQLVVKRDLEIANFKSVPFFDVDAHFEQDGIAFKAKWQIPESVSEDKRCLEKATAQSIIDSVGSEAVVSSFETKRTKSQPPLPFSLKTLQEAMSSQYGYGAKQTLDIVQSLYEKHKIVSYPRTDQPYLSTIKRSEIDLILANLEGVNNKELAQWATDADTSLVSPCWNDKKLEGKAHTAIIPTTRAPDLDALDDPELNVFHAIASRYLAQFFPVAEDDKTVIELKAGAHDFKTTGTVEVIKGWRIVLGKNKESDNDEQSLPALSQGQTVDLVKSELLEKKTTPPKPYTEGTLLTAMCNIAKEVADPTLKAKLKKTAGLGTEATRAGMIETLKERGYLETKGKNIVSTPLGQMLILGLPNKLRDPAMTAIWEQQLDVVESGECSLDKFMSVMEKTITSHVDDFKSGKMIFKLPESTLPKCPKKECAGFALEYEGKKGKAFKCSVCETRYKYDKGNVGSEIKKIKKLGESK</sequence>
<dbReference type="SUPFAM" id="SSF56712">
    <property type="entry name" value="Prokaryotic type I DNA topoisomerase"/>
    <property type="match status" value="1"/>
</dbReference>
<keyword evidence="8 15" id="KW-0413">Isomerase</keyword>
<dbReference type="SMART" id="SM00436">
    <property type="entry name" value="TOP1Bc"/>
    <property type="match status" value="1"/>
</dbReference>
<dbReference type="InterPro" id="IPR013826">
    <property type="entry name" value="Topo_IA_cen_sub3"/>
</dbReference>
<evidence type="ECO:0000256" key="8">
    <source>
        <dbReference type="ARBA" id="ARBA00023235"/>
    </source>
</evidence>
<dbReference type="GO" id="GO:0006265">
    <property type="term" value="P:DNA topological change"/>
    <property type="evidence" value="ECO:0007669"/>
    <property type="project" value="InterPro"/>
</dbReference>
<dbReference type="PRINTS" id="PR00417">
    <property type="entry name" value="PRTPISMRASEI"/>
</dbReference>
<feature type="domain" description="Toprim" evidence="13">
    <location>
        <begin position="1"/>
        <end position="148"/>
    </location>
</feature>
<dbReference type="GO" id="GO:0003917">
    <property type="term" value="F:DNA topoisomerase type I (single strand cut, ATP-independent) activity"/>
    <property type="evidence" value="ECO:0007669"/>
    <property type="project" value="UniProtKB-EC"/>
</dbReference>
<protein>
    <recommendedName>
        <fullName evidence="3">DNA topoisomerase</fullName>
        <ecNumber evidence="3">5.6.2.1</ecNumber>
    </recommendedName>
    <alternativeName>
        <fullName evidence="12">Omega-protein</fullName>
    </alternativeName>
    <alternativeName>
        <fullName evidence="11">Relaxing enzyme</fullName>
    </alternativeName>
    <alternativeName>
        <fullName evidence="9">Swivelase</fullName>
    </alternativeName>
    <alternativeName>
        <fullName evidence="10">Untwisting enzyme</fullName>
    </alternativeName>
</protein>
<evidence type="ECO:0000259" key="14">
    <source>
        <dbReference type="PROSITE" id="PS52039"/>
    </source>
</evidence>
<keyword evidence="4" id="KW-0479">Metal-binding</keyword>
<evidence type="ECO:0000259" key="13">
    <source>
        <dbReference type="PROSITE" id="PS50880"/>
    </source>
</evidence>
<dbReference type="GO" id="GO:0043597">
    <property type="term" value="C:cytoplasmic replication fork"/>
    <property type="evidence" value="ECO:0007669"/>
    <property type="project" value="TreeGrafter"/>
</dbReference>
<evidence type="ECO:0000256" key="5">
    <source>
        <dbReference type="ARBA" id="ARBA00022842"/>
    </source>
</evidence>
<dbReference type="RefSeq" id="WP_006714537.1">
    <property type="nucleotide sequence ID" value="NZ_AFWF01000303.1"/>
</dbReference>
<keyword evidence="7" id="KW-0238">DNA-binding</keyword>
<dbReference type="SMART" id="SM00437">
    <property type="entry name" value="TOP1Ac"/>
    <property type="match status" value="1"/>
</dbReference>
<proteinExistence type="inferred from homology"/>
<dbReference type="Gene3D" id="1.10.460.10">
    <property type="entry name" value="Topoisomerase I, domain 2"/>
    <property type="match status" value="1"/>
</dbReference>
<dbReference type="InterPro" id="IPR023405">
    <property type="entry name" value="Topo_IA_core_domain"/>
</dbReference>
<dbReference type="PANTHER" id="PTHR11390:SF21">
    <property type="entry name" value="DNA TOPOISOMERASE 3-ALPHA"/>
    <property type="match status" value="1"/>
</dbReference>
<dbReference type="Pfam" id="PF01751">
    <property type="entry name" value="Toprim"/>
    <property type="match status" value="1"/>
</dbReference>
<dbReference type="Pfam" id="PF01131">
    <property type="entry name" value="Topoisom_bac"/>
    <property type="match status" value="1"/>
</dbReference>
<dbReference type="InterPro" id="IPR034144">
    <property type="entry name" value="TOPRIM_TopoIII"/>
</dbReference>
<dbReference type="InterPro" id="IPR013825">
    <property type="entry name" value="Topo_IA_cen_sub2"/>
</dbReference>
<dbReference type="InterPro" id="IPR000380">
    <property type="entry name" value="Topo_IA"/>
</dbReference>
<dbReference type="InterPro" id="IPR013824">
    <property type="entry name" value="Topo_IA_cen_sub1"/>
</dbReference>
<evidence type="ECO:0000313" key="16">
    <source>
        <dbReference type="Proteomes" id="UP000004605"/>
    </source>
</evidence>
<comment type="similarity">
    <text evidence="2">Belongs to the type IA topoisomerase family.</text>
</comment>
<dbReference type="InterPro" id="IPR006171">
    <property type="entry name" value="TOPRIM_dom"/>
</dbReference>
<dbReference type="InterPro" id="IPR003602">
    <property type="entry name" value="Topo_IA_DNA-bd_dom"/>
</dbReference>
<feature type="domain" description="Topo IA-type catalytic" evidence="14">
    <location>
        <begin position="154"/>
        <end position="600"/>
    </location>
</feature>
<dbReference type="EC" id="5.6.2.1" evidence="3"/>
<dbReference type="CDD" id="cd00186">
    <property type="entry name" value="TOP1Ac"/>
    <property type="match status" value="1"/>
</dbReference>
<dbReference type="EMBL" id="AFWF01000303">
    <property type="protein sequence ID" value="EGU30979.1"/>
    <property type="molecule type" value="Genomic_DNA"/>
</dbReference>
<dbReference type="PROSITE" id="PS00396">
    <property type="entry name" value="TOPO_IA_1"/>
    <property type="match status" value="1"/>
</dbReference>
<dbReference type="Proteomes" id="UP000004605">
    <property type="component" value="Unassembled WGS sequence"/>
</dbReference>
<gene>
    <name evidence="15" type="ORF">VII00023_20582</name>
</gene>
<evidence type="ECO:0000256" key="2">
    <source>
        <dbReference type="ARBA" id="ARBA00009446"/>
    </source>
</evidence>
<reference evidence="15 16" key="1">
    <citation type="journal article" date="2012" name="Int. J. Syst. Evol. Microbiol.">
        <title>Vibrio caribbeanicus sp. nov., isolated from the marine sponge Scleritoderma cyanea.</title>
        <authorList>
            <person name="Hoffmann M."/>
            <person name="Monday S.R."/>
            <person name="Allard M.W."/>
            <person name="Strain E.A."/>
            <person name="Whittaker P."/>
            <person name="Naum M."/>
            <person name="McCarthy P.J."/>
            <person name="Lopez J.V."/>
            <person name="Fischer M."/>
            <person name="Brown E.W."/>
        </authorList>
    </citation>
    <scope>NUCLEOTIDE SEQUENCE [LARGE SCALE GENOMIC DNA]</scope>
    <source>
        <strain evidence="15 16">ATCC 700023</strain>
    </source>
</reference>
<dbReference type="GO" id="GO:0006310">
    <property type="term" value="P:DNA recombination"/>
    <property type="evidence" value="ECO:0007669"/>
    <property type="project" value="TreeGrafter"/>
</dbReference>
<dbReference type="CDD" id="cd03362">
    <property type="entry name" value="TOPRIM_TopoIA_TopoIII"/>
    <property type="match status" value="1"/>
</dbReference>
<keyword evidence="5" id="KW-0460">Magnesium</keyword>
<evidence type="ECO:0000256" key="7">
    <source>
        <dbReference type="ARBA" id="ARBA00023125"/>
    </source>
</evidence>
<dbReference type="AlphaFoldDB" id="F9S7S9"/>
<dbReference type="InterPro" id="IPR003601">
    <property type="entry name" value="Topo_IA_2"/>
</dbReference>
<keyword evidence="6" id="KW-0799">Topoisomerase</keyword>
<dbReference type="InterPro" id="IPR023406">
    <property type="entry name" value="Topo_IA_AS"/>
</dbReference>
<keyword evidence="16" id="KW-1185">Reference proteome</keyword>
<evidence type="ECO:0000256" key="4">
    <source>
        <dbReference type="ARBA" id="ARBA00022723"/>
    </source>
</evidence>
<comment type="caution">
    <text evidence="15">The sequence shown here is derived from an EMBL/GenBank/DDBJ whole genome shotgun (WGS) entry which is preliminary data.</text>
</comment>
<organism evidence="15 16">
    <name type="scientific">Vibrio ichthyoenteri ATCC 700023</name>
    <dbReference type="NCBI Taxonomy" id="870968"/>
    <lineage>
        <taxon>Bacteria</taxon>
        <taxon>Pseudomonadati</taxon>
        <taxon>Pseudomonadota</taxon>
        <taxon>Gammaproteobacteria</taxon>
        <taxon>Vibrionales</taxon>
        <taxon>Vibrionaceae</taxon>
        <taxon>Vibrio</taxon>
    </lineage>
</organism>
<dbReference type="SMART" id="SM00493">
    <property type="entry name" value="TOPRIM"/>
    <property type="match status" value="1"/>
</dbReference>
<dbReference type="OrthoDB" id="9803554at2"/>
<dbReference type="PROSITE" id="PS50880">
    <property type="entry name" value="TOPRIM"/>
    <property type="match status" value="1"/>
</dbReference>
<evidence type="ECO:0000256" key="12">
    <source>
        <dbReference type="ARBA" id="ARBA00032877"/>
    </source>
</evidence>
<evidence type="ECO:0000256" key="3">
    <source>
        <dbReference type="ARBA" id="ARBA00012891"/>
    </source>
</evidence>
<dbReference type="NCBIfam" id="TIGR01056">
    <property type="entry name" value="topB"/>
    <property type="match status" value="1"/>
</dbReference>
<evidence type="ECO:0000256" key="10">
    <source>
        <dbReference type="ARBA" id="ARBA00031985"/>
    </source>
</evidence>
<name>F9S7S9_9VIBR</name>
<comment type="catalytic activity">
    <reaction evidence="1">
        <text>ATP-independent breakage of single-stranded DNA, followed by passage and rejoining.</text>
        <dbReference type="EC" id="5.6.2.1"/>
    </reaction>
</comment>
<dbReference type="InterPro" id="IPR013497">
    <property type="entry name" value="Topo_IA_cen"/>
</dbReference>
<evidence type="ECO:0000256" key="9">
    <source>
        <dbReference type="ARBA" id="ARBA00030003"/>
    </source>
</evidence>
<evidence type="ECO:0000256" key="1">
    <source>
        <dbReference type="ARBA" id="ARBA00000213"/>
    </source>
</evidence>
<dbReference type="GO" id="GO:0046872">
    <property type="term" value="F:metal ion binding"/>
    <property type="evidence" value="ECO:0007669"/>
    <property type="project" value="UniProtKB-KW"/>
</dbReference>
<dbReference type="PROSITE" id="PS52039">
    <property type="entry name" value="TOPO_IA_2"/>
    <property type="match status" value="1"/>
</dbReference>
<dbReference type="GO" id="GO:0003677">
    <property type="term" value="F:DNA binding"/>
    <property type="evidence" value="ECO:0007669"/>
    <property type="project" value="UniProtKB-KW"/>
</dbReference>
<dbReference type="PANTHER" id="PTHR11390">
    <property type="entry name" value="PROKARYOTIC DNA TOPOISOMERASE"/>
    <property type="match status" value="1"/>
</dbReference>
<dbReference type="Gene3D" id="1.10.290.10">
    <property type="entry name" value="Topoisomerase I, domain 4"/>
    <property type="match status" value="1"/>
</dbReference>